<accession>A0A4R1KY01</accession>
<dbReference type="NCBIfam" id="NF007702">
    <property type="entry name" value="PRK10387.1"/>
    <property type="match status" value="1"/>
</dbReference>
<dbReference type="SFLD" id="SFLDS00019">
    <property type="entry name" value="Glutathione_Transferase_(cytos"/>
    <property type="match status" value="1"/>
</dbReference>
<dbReference type="Pfam" id="PF13417">
    <property type="entry name" value="GST_N_3"/>
    <property type="match status" value="1"/>
</dbReference>
<dbReference type="InterPro" id="IPR036249">
    <property type="entry name" value="Thioredoxin-like_sf"/>
</dbReference>
<keyword evidence="3" id="KW-1185">Reference proteome</keyword>
<sequence>MKLYVYDHCPYCVRARMIFGFKQLPVELVYIQNDDEATPVGLIGKKAVPILLKDDGSAMPESLDIVRYVDQHYGEKCLSDQVRPELETMIKQIGSYYNHLLLPRFVQLGLPEYKTQSALDYFVNKKSVSIGDFTENLAQTEQYLARLQQDLPMLETLILAGDKANGQQLSIEDIMLFPMLRNLTCVKGVKFPSRIENYIHTMAKLSGIDLYFDRAI</sequence>
<dbReference type="PANTHER" id="PTHR43968:SF6">
    <property type="entry name" value="GLUTATHIONE S-TRANSFERASE OMEGA"/>
    <property type="match status" value="1"/>
</dbReference>
<dbReference type="InterPro" id="IPR036282">
    <property type="entry name" value="Glutathione-S-Trfase_C_sf"/>
</dbReference>
<comment type="caution">
    <text evidence="2">The sequence shown here is derived from an EMBL/GenBank/DDBJ whole genome shotgun (WGS) entry which is preliminary data.</text>
</comment>
<dbReference type="InterPro" id="IPR011901">
    <property type="entry name" value="Grx2"/>
</dbReference>
<dbReference type="InterPro" id="IPR011767">
    <property type="entry name" value="GLR_AS"/>
</dbReference>
<dbReference type="SUPFAM" id="SSF47616">
    <property type="entry name" value="GST C-terminal domain-like"/>
    <property type="match status" value="1"/>
</dbReference>
<dbReference type="InterPro" id="IPR050983">
    <property type="entry name" value="GST_Omega/HSP26"/>
</dbReference>
<proteinExistence type="predicted"/>
<dbReference type="AlphaFoldDB" id="A0A4R1KY01"/>
<dbReference type="PROSITE" id="PS50404">
    <property type="entry name" value="GST_NTER"/>
    <property type="match status" value="1"/>
</dbReference>
<dbReference type="PANTHER" id="PTHR43968">
    <property type="match status" value="1"/>
</dbReference>
<dbReference type="InterPro" id="IPR004045">
    <property type="entry name" value="Glutathione_S-Trfase_N"/>
</dbReference>
<dbReference type="SFLD" id="SFLDG01183">
    <property type="entry name" value="Grx2-like"/>
    <property type="match status" value="1"/>
</dbReference>
<reference evidence="2 3" key="1">
    <citation type="submission" date="2019-03" db="EMBL/GenBank/DDBJ databases">
        <title>Genomic Encyclopedia of Type Strains, Phase IV (KMG-IV): sequencing the most valuable type-strain genomes for metagenomic binning, comparative biology and taxonomic classification.</title>
        <authorList>
            <person name="Goeker M."/>
        </authorList>
    </citation>
    <scope>NUCLEOTIDE SEQUENCE [LARGE SCALE GENOMIC DNA]</scope>
    <source>
        <strain evidence="2 3">DSM 10053</strain>
    </source>
</reference>
<evidence type="ECO:0000313" key="2">
    <source>
        <dbReference type="EMBL" id="TCK70356.1"/>
    </source>
</evidence>
<protein>
    <submittedName>
        <fullName evidence="2">Glutaredoxin 2</fullName>
    </submittedName>
</protein>
<dbReference type="InterPro" id="IPR007494">
    <property type="entry name" value="Glutaredoxin2_C"/>
</dbReference>
<name>A0A4R1KY01_9PAST</name>
<dbReference type="NCBIfam" id="TIGR02182">
    <property type="entry name" value="GRXB"/>
    <property type="match status" value="1"/>
</dbReference>
<dbReference type="RefSeq" id="WP_132300456.1">
    <property type="nucleotide sequence ID" value="NZ_CP170642.1"/>
</dbReference>
<dbReference type="SFLD" id="SFLDG01204">
    <property type="entry name" value="Grx2-like.1"/>
    <property type="match status" value="1"/>
</dbReference>
<dbReference type="EMBL" id="SMGJ01000002">
    <property type="protein sequence ID" value="TCK70356.1"/>
    <property type="molecule type" value="Genomic_DNA"/>
</dbReference>
<dbReference type="PROSITE" id="PS00195">
    <property type="entry name" value="GLUTAREDOXIN_1"/>
    <property type="match status" value="1"/>
</dbReference>
<dbReference type="SUPFAM" id="SSF52833">
    <property type="entry name" value="Thioredoxin-like"/>
    <property type="match status" value="1"/>
</dbReference>
<gene>
    <name evidence="2" type="ORF">EV692_0625</name>
</gene>
<dbReference type="Pfam" id="PF04399">
    <property type="entry name" value="Glutaredoxin2_C"/>
    <property type="match status" value="1"/>
</dbReference>
<dbReference type="Gene3D" id="1.20.1050.10">
    <property type="match status" value="1"/>
</dbReference>
<dbReference type="CDD" id="cd03199">
    <property type="entry name" value="GST_C_GRX2"/>
    <property type="match status" value="1"/>
</dbReference>
<dbReference type="Proteomes" id="UP000295496">
    <property type="component" value="Unassembled WGS sequence"/>
</dbReference>
<feature type="domain" description="GST N-terminal" evidence="1">
    <location>
        <begin position="1"/>
        <end position="77"/>
    </location>
</feature>
<dbReference type="SMR" id="A0A4R1KY01"/>
<dbReference type="InterPro" id="IPR040079">
    <property type="entry name" value="Glutathione_S-Trfase"/>
</dbReference>
<organism evidence="2 3">
    <name type="scientific">Lonepinella koalarum</name>
    <dbReference type="NCBI Taxonomy" id="53417"/>
    <lineage>
        <taxon>Bacteria</taxon>
        <taxon>Pseudomonadati</taxon>
        <taxon>Pseudomonadota</taxon>
        <taxon>Gammaproteobacteria</taxon>
        <taxon>Pasteurellales</taxon>
        <taxon>Pasteurellaceae</taxon>
        <taxon>Lonepinella</taxon>
    </lineage>
</organism>
<dbReference type="CDD" id="cd03037">
    <property type="entry name" value="GST_N_GRX2"/>
    <property type="match status" value="1"/>
</dbReference>
<evidence type="ECO:0000259" key="1">
    <source>
        <dbReference type="PROSITE" id="PS50404"/>
    </source>
</evidence>
<dbReference type="Gene3D" id="3.40.30.10">
    <property type="entry name" value="Glutaredoxin"/>
    <property type="match status" value="1"/>
</dbReference>
<evidence type="ECO:0000313" key="3">
    <source>
        <dbReference type="Proteomes" id="UP000295496"/>
    </source>
</evidence>
<dbReference type="GO" id="GO:0005829">
    <property type="term" value="C:cytosol"/>
    <property type="evidence" value="ECO:0007669"/>
    <property type="project" value="InterPro"/>
</dbReference>